<feature type="region of interest" description="Disordered" evidence="4">
    <location>
        <begin position="92"/>
        <end position="112"/>
    </location>
</feature>
<dbReference type="Gene3D" id="1.10.443.10">
    <property type="entry name" value="Intergrase catalytic core"/>
    <property type="match status" value="1"/>
</dbReference>
<dbReference type="InterPro" id="IPR010998">
    <property type="entry name" value="Integrase_recombinase_N"/>
</dbReference>
<dbReference type="GO" id="GO:0006310">
    <property type="term" value="P:DNA recombination"/>
    <property type="evidence" value="ECO:0007669"/>
    <property type="project" value="UniProtKB-KW"/>
</dbReference>
<evidence type="ECO:0000313" key="5">
    <source>
        <dbReference type="EMBL" id="HAJ1188172.1"/>
    </source>
</evidence>
<organism evidence="5">
    <name type="scientific">Escherichia coli</name>
    <dbReference type="NCBI Taxonomy" id="562"/>
    <lineage>
        <taxon>Bacteria</taxon>
        <taxon>Pseudomonadati</taxon>
        <taxon>Pseudomonadota</taxon>
        <taxon>Gammaproteobacteria</taxon>
        <taxon>Enterobacterales</taxon>
        <taxon>Enterobacteriaceae</taxon>
        <taxon>Escherichia</taxon>
    </lineage>
</organism>
<dbReference type="InterPro" id="IPR002104">
    <property type="entry name" value="Integrase_catalytic"/>
</dbReference>
<dbReference type="InterPro" id="IPR011010">
    <property type="entry name" value="DNA_brk_join_enz"/>
</dbReference>
<feature type="compositionally biased region" description="Polar residues" evidence="4">
    <location>
        <begin position="98"/>
        <end position="109"/>
    </location>
</feature>
<dbReference type="InterPro" id="IPR013762">
    <property type="entry name" value="Integrase-like_cat_sf"/>
</dbReference>
<keyword evidence="1" id="KW-0229">DNA integration</keyword>
<accession>A0A776NAE9</accession>
<evidence type="ECO:0000256" key="2">
    <source>
        <dbReference type="ARBA" id="ARBA00023125"/>
    </source>
</evidence>
<dbReference type="GO" id="GO:0003677">
    <property type="term" value="F:DNA binding"/>
    <property type="evidence" value="ECO:0007669"/>
    <property type="project" value="UniProtKB-UniRule"/>
</dbReference>
<evidence type="ECO:0000256" key="3">
    <source>
        <dbReference type="ARBA" id="ARBA00023172"/>
    </source>
</evidence>
<keyword evidence="2 5" id="KW-0238">DNA-binding</keyword>
<dbReference type="InterPro" id="IPR024456">
    <property type="entry name" value="Integrase_catalytic_putative"/>
</dbReference>
<name>A0A776NAE9_ECOLX</name>
<proteinExistence type="predicted"/>
<dbReference type="AlphaFoldDB" id="A0A776NAE9"/>
<dbReference type="EMBL" id="DABHBG010000001">
    <property type="protein sequence ID" value="HAJ1188172.1"/>
    <property type="molecule type" value="Genomic_DNA"/>
</dbReference>
<comment type="caution">
    <text evidence="5">The sequence shown here is derived from an EMBL/GenBank/DDBJ whole genome shotgun (WGS) entry which is preliminary data.</text>
</comment>
<dbReference type="GO" id="GO:0015074">
    <property type="term" value="P:DNA integration"/>
    <property type="evidence" value="ECO:0007669"/>
    <property type="project" value="UniProtKB-KW"/>
</dbReference>
<sequence>MGKLGSEMKALAKHCGGSHKTVNDRIHIVQRFDHHLRALNVQIQKVAQIKVRHIESYIHERLAQGISKRTLQNEMASLRAVLQQAGRKQVAEHERLTNKSLGLSGASRSGTRRAITPEHCRHVLEVARVKDPGLAAALELARLMGLRSQEAVQSTQSLKTWKQAVERGDTRLTVVFGTKGGRPRETVILDSIAVKKALDNALAIAESRNNRLIDKPDLKSAMDYWHNQAARMGLTGAYSPHSLRYAWAQDAIRHYLAQGFSRKETLAMVAMDLGHGDGRGRYVAQVYGQITVAFVSDKAIISLQSEC</sequence>
<dbReference type="PROSITE" id="PS51900">
    <property type="entry name" value="CB"/>
    <property type="match status" value="1"/>
</dbReference>
<dbReference type="PROSITE" id="PS51898">
    <property type="entry name" value="TYR_RECOMBINASE"/>
    <property type="match status" value="1"/>
</dbReference>
<protein>
    <submittedName>
        <fullName evidence="5">DNA-binding protein</fullName>
    </submittedName>
</protein>
<gene>
    <name evidence="5" type="ORF">HL629_00005</name>
</gene>
<reference evidence="5" key="1">
    <citation type="journal article" date="2018" name="Genome Biol.">
        <title>SKESA: strategic k-mer extension for scrupulous assemblies.</title>
        <authorList>
            <person name="Souvorov A."/>
            <person name="Agarwala R."/>
            <person name="Lipman D.J."/>
        </authorList>
    </citation>
    <scope>NUCLEOTIDE SEQUENCE</scope>
    <source>
        <strain evidence="5">EC00677</strain>
    </source>
</reference>
<dbReference type="SUPFAM" id="SSF56349">
    <property type="entry name" value="DNA breaking-rejoining enzymes"/>
    <property type="match status" value="1"/>
</dbReference>
<keyword evidence="3" id="KW-0233">DNA recombination</keyword>
<reference evidence="5" key="2">
    <citation type="submission" date="2019-09" db="EMBL/GenBank/DDBJ databases">
        <authorList>
            <consortium name="NCBI Pathogen Detection Project"/>
        </authorList>
    </citation>
    <scope>NUCLEOTIDE SEQUENCE</scope>
    <source>
        <strain evidence="5">EC00677</strain>
    </source>
</reference>
<dbReference type="Gene3D" id="1.10.150.130">
    <property type="match status" value="1"/>
</dbReference>
<evidence type="ECO:0000256" key="1">
    <source>
        <dbReference type="ARBA" id="ARBA00022908"/>
    </source>
</evidence>
<dbReference type="RefSeq" id="WP_001609135.1">
    <property type="nucleotide sequence ID" value="NZ_CADIHI010000006.1"/>
</dbReference>
<dbReference type="Pfam" id="PF12835">
    <property type="entry name" value="Integrase_1"/>
    <property type="match status" value="1"/>
</dbReference>
<dbReference type="Pfam" id="PF12834">
    <property type="entry name" value="Phage_int_SAM_2"/>
    <property type="match status" value="1"/>
</dbReference>
<evidence type="ECO:0000256" key="4">
    <source>
        <dbReference type="SAM" id="MobiDB-lite"/>
    </source>
</evidence>
<dbReference type="InterPro" id="IPR044068">
    <property type="entry name" value="CB"/>
</dbReference>
<dbReference type="InterPro" id="IPR024457">
    <property type="entry name" value="Putative_integrase_N"/>
</dbReference>